<dbReference type="EMBL" id="JAFDVH010000016">
    <property type="protein sequence ID" value="KAG7462725.1"/>
    <property type="molecule type" value="Genomic_DNA"/>
</dbReference>
<dbReference type="InterPro" id="IPR006439">
    <property type="entry name" value="HAD-SF_hydro_IA"/>
</dbReference>
<dbReference type="SFLD" id="SFLDG01129">
    <property type="entry name" value="C1.5:_HAD__Beta-PGM__Phosphata"/>
    <property type="match status" value="1"/>
</dbReference>
<evidence type="ECO:0008006" key="6">
    <source>
        <dbReference type="Google" id="ProtNLM"/>
    </source>
</evidence>
<reference evidence="4" key="1">
    <citation type="submission" date="2021-01" db="EMBL/GenBank/DDBJ databases">
        <authorList>
            <person name="Zahm M."/>
            <person name="Roques C."/>
            <person name="Cabau C."/>
            <person name="Klopp C."/>
            <person name="Donnadieu C."/>
            <person name="Jouanno E."/>
            <person name="Lampietro C."/>
            <person name="Louis A."/>
            <person name="Herpin A."/>
            <person name="Echchiki A."/>
            <person name="Berthelot C."/>
            <person name="Parey E."/>
            <person name="Roest-Crollius H."/>
            <person name="Braasch I."/>
            <person name="Postlethwait J."/>
            <person name="Bobe J."/>
            <person name="Montfort J."/>
            <person name="Bouchez O."/>
            <person name="Begum T."/>
            <person name="Mejri S."/>
            <person name="Adams A."/>
            <person name="Chen W.-J."/>
            <person name="Guiguen Y."/>
        </authorList>
    </citation>
    <scope>NUCLEOTIDE SEQUENCE</scope>
    <source>
        <strain evidence="4">YG-15Mar2019-1</strain>
        <tissue evidence="4">Brain</tissue>
    </source>
</reference>
<dbReference type="InterPro" id="IPR036412">
    <property type="entry name" value="HAD-like_sf"/>
</dbReference>
<keyword evidence="2" id="KW-0378">Hydrolase</keyword>
<keyword evidence="3" id="KW-0460">Magnesium</keyword>
<dbReference type="Pfam" id="PF00702">
    <property type="entry name" value="Hydrolase"/>
    <property type="match status" value="1"/>
</dbReference>
<evidence type="ECO:0000256" key="1">
    <source>
        <dbReference type="ARBA" id="ARBA00001946"/>
    </source>
</evidence>
<dbReference type="InterPro" id="IPR051400">
    <property type="entry name" value="HAD-like_hydrolase"/>
</dbReference>
<dbReference type="GO" id="GO:0046380">
    <property type="term" value="P:N-acetylneuraminate biosynthetic process"/>
    <property type="evidence" value="ECO:0007669"/>
    <property type="project" value="TreeGrafter"/>
</dbReference>
<dbReference type="GO" id="GO:0050124">
    <property type="term" value="F:N-acylneuraminate-9-phosphatase activity"/>
    <property type="evidence" value="ECO:0007669"/>
    <property type="project" value="TreeGrafter"/>
</dbReference>
<evidence type="ECO:0000313" key="5">
    <source>
        <dbReference type="Proteomes" id="UP001046870"/>
    </source>
</evidence>
<name>A0A9D3PKL5_MEGAT</name>
<protein>
    <recommendedName>
        <fullName evidence="6">N-acylneuraminate-9-phosphatase</fullName>
    </recommendedName>
</protein>
<dbReference type="SUPFAM" id="SSF56784">
    <property type="entry name" value="HAD-like"/>
    <property type="match status" value="1"/>
</dbReference>
<dbReference type="NCBIfam" id="TIGR01549">
    <property type="entry name" value="HAD-SF-IA-v1"/>
    <property type="match status" value="1"/>
</dbReference>
<evidence type="ECO:0000256" key="3">
    <source>
        <dbReference type="ARBA" id="ARBA00022842"/>
    </source>
</evidence>
<organism evidence="4 5">
    <name type="scientific">Megalops atlanticus</name>
    <name type="common">Tarpon</name>
    <name type="synonym">Clupea gigantea</name>
    <dbReference type="NCBI Taxonomy" id="7932"/>
    <lineage>
        <taxon>Eukaryota</taxon>
        <taxon>Metazoa</taxon>
        <taxon>Chordata</taxon>
        <taxon>Craniata</taxon>
        <taxon>Vertebrata</taxon>
        <taxon>Euteleostomi</taxon>
        <taxon>Actinopterygii</taxon>
        <taxon>Neopterygii</taxon>
        <taxon>Teleostei</taxon>
        <taxon>Elopiformes</taxon>
        <taxon>Megalopidae</taxon>
        <taxon>Megalops</taxon>
    </lineage>
</organism>
<dbReference type="Proteomes" id="UP001046870">
    <property type="component" value="Chromosome 16"/>
</dbReference>
<dbReference type="SFLD" id="SFLDS00003">
    <property type="entry name" value="Haloacid_Dehalogenase"/>
    <property type="match status" value="1"/>
</dbReference>
<gene>
    <name evidence="4" type="ORF">MATL_G00187790</name>
</gene>
<dbReference type="Gene3D" id="1.20.120.710">
    <property type="entry name" value="Haloacid dehalogenase hydrolase-like domain"/>
    <property type="match status" value="1"/>
</dbReference>
<sequence>MCSDGVKAIFFDLDNTLIDTAGANRTAIQKVQELLGTRFGQEDIGAICERFRVKLLQESYQPSEDVTIDDVRVTHWEEAIQEVAGKGPDRTLAAECYSMWKSTRLQLLAIPGPVRALLEDLRETHKLLLLTNGVAQTQREKIEAVRCEGLFHAVVVGGEHAEEKPASSIFCHCFQLLGVAPRDCVMVGDSLDTDIQGGANAGVRATVWVNGDGRTAPPEASVRPDYTITTVLELPRVLAALH</sequence>
<dbReference type="InterPro" id="IPR023214">
    <property type="entry name" value="HAD_sf"/>
</dbReference>
<dbReference type="PANTHER" id="PTHR46470">
    <property type="entry name" value="N-ACYLNEURAMINATE-9-PHOSPHATASE"/>
    <property type="match status" value="1"/>
</dbReference>
<dbReference type="AlphaFoldDB" id="A0A9D3PKL5"/>
<comment type="cofactor">
    <cofactor evidence="1">
        <name>Mg(2+)</name>
        <dbReference type="ChEBI" id="CHEBI:18420"/>
    </cofactor>
</comment>
<evidence type="ECO:0000313" key="4">
    <source>
        <dbReference type="EMBL" id="KAG7462725.1"/>
    </source>
</evidence>
<dbReference type="CDD" id="cd04305">
    <property type="entry name" value="HAD_Neu5Ac-Pase_like"/>
    <property type="match status" value="1"/>
</dbReference>
<evidence type="ECO:0000256" key="2">
    <source>
        <dbReference type="ARBA" id="ARBA00022801"/>
    </source>
</evidence>
<keyword evidence="5" id="KW-1185">Reference proteome</keyword>
<dbReference type="OrthoDB" id="1694274at2759"/>
<dbReference type="Gene3D" id="3.40.50.1000">
    <property type="entry name" value="HAD superfamily/HAD-like"/>
    <property type="match status" value="1"/>
</dbReference>
<dbReference type="InterPro" id="IPR011950">
    <property type="entry name" value="HAD-SF_hydro_IA_CTE7"/>
</dbReference>
<dbReference type="PANTHER" id="PTHR46470:SF3">
    <property type="entry name" value="N-ACYLNEURAMINATE-9-PHOSPHATASE"/>
    <property type="match status" value="1"/>
</dbReference>
<comment type="caution">
    <text evidence="4">The sequence shown here is derived from an EMBL/GenBank/DDBJ whole genome shotgun (WGS) entry which is preliminary data.</text>
</comment>
<proteinExistence type="predicted"/>
<accession>A0A9D3PKL5</accession>
<dbReference type="NCBIfam" id="TIGR02253">
    <property type="entry name" value="CTE7"/>
    <property type="match status" value="1"/>
</dbReference>